<dbReference type="KEGG" id="syn:sll5081"/>
<dbReference type="InterPro" id="IPR035948">
    <property type="entry name" value="YwqG-like_sf"/>
</dbReference>
<dbReference type="FunCoup" id="Q6ZEP9">
    <property type="interactions" value="1"/>
</dbReference>
<dbReference type="AlphaFoldDB" id="Q6ZEP9"/>
<organism evidence="1 2">
    <name type="scientific">Synechocystis sp. (strain ATCC 27184 / PCC 6803 / Kazusa)</name>
    <dbReference type="NCBI Taxonomy" id="1111708"/>
    <lineage>
        <taxon>Bacteria</taxon>
        <taxon>Bacillati</taxon>
        <taxon>Cyanobacteriota</taxon>
        <taxon>Cyanophyceae</taxon>
        <taxon>Synechococcales</taxon>
        <taxon>Merismopediaceae</taxon>
        <taxon>Synechocystis</taxon>
    </lineage>
</organism>
<dbReference type="SUPFAM" id="SSF103032">
    <property type="entry name" value="Hypothetical protein YwqG"/>
    <property type="match status" value="1"/>
</dbReference>
<dbReference type="InParanoid" id="Q6ZEP9"/>
<dbReference type="InterPro" id="IPR015315">
    <property type="entry name" value="DUF1963"/>
</dbReference>
<accession>Q6ZEP9</accession>
<dbReference type="Proteomes" id="UP000001425">
    <property type="component" value="Plasmid pSYSM"/>
</dbReference>
<reference evidence="1 2" key="1">
    <citation type="journal article" date="2003" name="DNA Res.">
        <title>Structural analysis of four large plasmids harboring in a unicellular cyanobacterium, Synechocystis sp. PCC 6803.</title>
        <authorList>
            <person name="Kaneko T."/>
            <person name="Nakamura Y."/>
            <person name="Sasamoto S."/>
            <person name="Watanabe A."/>
            <person name="Kohara M."/>
            <person name="Matsumoto M."/>
            <person name="Shimpo S."/>
            <person name="Yamada M."/>
            <person name="Tabata S."/>
        </authorList>
    </citation>
    <scope>NUCLEOTIDE SEQUENCE [LARGE SCALE GENOMIC DNA]</scope>
    <source>
        <strain evidence="2">ATCC 27184 / PCC 6803 / Kazusa</strain>
    </source>
</reference>
<name>Q6ZEP9_SYNY3</name>
<dbReference type="PANTHER" id="PTHR36436">
    <property type="entry name" value="SLL5081 PROTEIN"/>
    <property type="match status" value="1"/>
</dbReference>
<keyword evidence="2" id="KW-1185">Reference proteome</keyword>
<proteinExistence type="predicted"/>
<dbReference type="Pfam" id="PF09234">
    <property type="entry name" value="DUF1963"/>
    <property type="match status" value="1"/>
</dbReference>
<sequence>MNEKFFKLGKNCLRLVTSEIESASFLGGKPLVSSSINWPRKNDKPLGFIAQLDLSEINNEQAIEWLPNSGRLLFFYDFYEWPWGFAPEDRGGWAILYENGSEELHFQELPSDLHKEHIASSIKYVVSEKFMSYPDGQRINFEEGELSEIDKEQYYDFIDEYYRNKTLHQIGGYPRPIQNDDMEKECQLISSGINYAYPEDYNSEEAKQLREQVNDWRLVFQFDSDDDIDVMWGDMGMLYFWVKESESKNCNFSNSWMILQCC</sequence>
<keyword evidence="1" id="KW-0614">Plasmid</keyword>
<dbReference type="PANTHER" id="PTHR36436:SF6">
    <property type="entry name" value="SLL5081 PROTEIN"/>
    <property type="match status" value="1"/>
</dbReference>
<gene>
    <name evidence="1" type="ordered locus">sll5081</name>
</gene>
<geneLocation type="plasmid" evidence="1 2">
    <name>pSYSM</name>
</geneLocation>
<dbReference type="EMBL" id="AP004310">
    <property type="protein sequence ID" value="BAD01851.1"/>
    <property type="molecule type" value="Genomic_DNA"/>
</dbReference>
<protein>
    <submittedName>
        <fullName evidence="1">Sll5081 protein</fullName>
    </submittedName>
</protein>
<evidence type="ECO:0000313" key="2">
    <source>
        <dbReference type="Proteomes" id="UP000001425"/>
    </source>
</evidence>
<evidence type="ECO:0000313" key="1">
    <source>
        <dbReference type="EMBL" id="BAD01851.1"/>
    </source>
</evidence>
<dbReference type="EnsemblBacteria" id="BAD01851">
    <property type="protein sequence ID" value="BAD01851"/>
    <property type="gene ID" value="BAD01851"/>
</dbReference>
<dbReference type="Gene3D" id="2.30.320.10">
    <property type="entry name" value="YwqG-like"/>
    <property type="match status" value="1"/>
</dbReference>